<keyword evidence="7" id="KW-0805">Transcription regulation</keyword>
<evidence type="ECO:0000256" key="4">
    <source>
        <dbReference type="ARBA" id="ARBA00022737"/>
    </source>
</evidence>
<feature type="region of interest" description="Disordered" evidence="13">
    <location>
        <begin position="103"/>
        <end position="147"/>
    </location>
</feature>
<keyword evidence="6" id="KW-0862">Zinc</keyword>
<keyword evidence="9" id="KW-0804">Transcription</keyword>
<evidence type="ECO:0000313" key="15">
    <source>
        <dbReference type="Ensembl" id="ENSMALP00000015549.1"/>
    </source>
</evidence>
<organism evidence="15 16">
    <name type="scientific">Monopterus albus</name>
    <name type="common">Swamp eel</name>
    <dbReference type="NCBI Taxonomy" id="43700"/>
    <lineage>
        <taxon>Eukaryota</taxon>
        <taxon>Metazoa</taxon>
        <taxon>Chordata</taxon>
        <taxon>Craniata</taxon>
        <taxon>Vertebrata</taxon>
        <taxon>Euteleostomi</taxon>
        <taxon>Actinopterygii</taxon>
        <taxon>Neopterygii</taxon>
        <taxon>Teleostei</taxon>
        <taxon>Neoteleostei</taxon>
        <taxon>Acanthomorphata</taxon>
        <taxon>Anabantaria</taxon>
        <taxon>Synbranchiformes</taxon>
        <taxon>Synbranchidae</taxon>
        <taxon>Monopterus</taxon>
    </lineage>
</organism>
<dbReference type="KEGG" id="malb:109972539"/>
<dbReference type="PROSITE" id="PS50157">
    <property type="entry name" value="ZINC_FINGER_C2H2_2"/>
    <property type="match status" value="4"/>
</dbReference>
<dbReference type="GO" id="GO:0003677">
    <property type="term" value="F:DNA binding"/>
    <property type="evidence" value="ECO:0007669"/>
    <property type="project" value="UniProtKB-KW"/>
</dbReference>
<feature type="domain" description="C2H2-type" evidence="14">
    <location>
        <begin position="487"/>
        <end position="514"/>
    </location>
</feature>
<dbReference type="FunFam" id="3.30.160.60:FF:000325">
    <property type="entry name" value="ZFP90 zinc finger protein"/>
    <property type="match status" value="1"/>
</dbReference>
<feature type="coiled-coil region" evidence="12">
    <location>
        <begin position="41"/>
        <end position="68"/>
    </location>
</feature>
<keyword evidence="5 11" id="KW-0863">Zinc-finger</keyword>
<reference evidence="15" key="1">
    <citation type="submission" date="2025-08" db="UniProtKB">
        <authorList>
            <consortium name="Ensembl"/>
        </authorList>
    </citation>
    <scope>IDENTIFICATION</scope>
</reference>
<evidence type="ECO:0000256" key="8">
    <source>
        <dbReference type="ARBA" id="ARBA00023125"/>
    </source>
</evidence>
<dbReference type="FunFam" id="3.30.160.60:FF:001174">
    <property type="entry name" value="zinc finger protein 527 isoform X1"/>
    <property type="match status" value="1"/>
</dbReference>
<feature type="region of interest" description="Disordered" evidence="13">
    <location>
        <begin position="180"/>
        <end position="234"/>
    </location>
</feature>
<evidence type="ECO:0000256" key="11">
    <source>
        <dbReference type="PROSITE-ProRule" id="PRU00042"/>
    </source>
</evidence>
<dbReference type="Pfam" id="PF00096">
    <property type="entry name" value="zf-C2H2"/>
    <property type="match status" value="2"/>
</dbReference>
<dbReference type="AlphaFoldDB" id="A0A3Q3J9V4"/>
<feature type="domain" description="C2H2-type" evidence="14">
    <location>
        <begin position="431"/>
        <end position="458"/>
    </location>
</feature>
<keyword evidence="3" id="KW-0479">Metal-binding</keyword>
<evidence type="ECO:0000256" key="10">
    <source>
        <dbReference type="ARBA" id="ARBA00023242"/>
    </source>
</evidence>
<sequence length="540" mass="59763">MSTAVDFHSQIASIMEVLANAAVAEICKVVDDGYAVVHLEMSRSQKENEFLRRKIKLLELQIARYRAERVKGMEGSISSRFPGVRLLNRHSKDSLAGQLLQGKTRFQNRDPRVQQSVQKRRSGVDCDPDQDVVTTTKTESAEPEDERELLIVKVEGALEPGSSNNKTLVGACISTRGGTDTATSLPATSKNDSNSQPARCHNKTEGQGHLDVTSSPQSKGEKMEEAEGDTPENACASQSLLDWQESSETEEMGQPSCSTYTLETVASFSKTRINSVCGFRTISRRPQGDMDQASPASTYDISVINSQPNAAEDNCTGELLPGQGGGDRADEMTSLSSVRPGYQPLLCIQIGKPPNEMMFEGNHISAFTKSPVARGTVDSQQQETQHSWSRVGQMDRVHFSSQSHLYQASSSQKQESGPVQSQQQQHSSLPYACTFCSRRYAHQCQLRIHERVHTGEKPYQCIQCGKSFGQFCSLKRHQMVHTGERPFPCPHCGKQFSTSTNLKVHQSVHTGEKRFQCSKCGKNFSFLSNLIRHQALHNTR</sequence>
<dbReference type="Gene3D" id="3.30.160.60">
    <property type="entry name" value="Classic Zinc Finger"/>
    <property type="match status" value="4"/>
</dbReference>
<evidence type="ECO:0000256" key="5">
    <source>
        <dbReference type="ARBA" id="ARBA00022771"/>
    </source>
</evidence>
<dbReference type="SMART" id="SM00355">
    <property type="entry name" value="ZnF_C2H2"/>
    <property type="match status" value="4"/>
</dbReference>
<dbReference type="Proteomes" id="UP000261600">
    <property type="component" value="Unplaced"/>
</dbReference>
<evidence type="ECO:0000313" key="16">
    <source>
        <dbReference type="Proteomes" id="UP000261600"/>
    </source>
</evidence>
<dbReference type="PANTHER" id="PTHR24394">
    <property type="entry name" value="ZINC FINGER PROTEIN"/>
    <property type="match status" value="1"/>
</dbReference>
<dbReference type="Ensembl" id="ENSMALT00000015863.1">
    <property type="protein sequence ID" value="ENSMALP00000015549.1"/>
    <property type="gene ID" value="ENSMALG00000010926.1"/>
</dbReference>
<evidence type="ECO:0000256" key="7">
    <source>
        <dbReference type="ARBA" id="ARBA00023015"/>
    </source>
</evidence>
<evidence type="ECO:0000259" key="14">
    <source>
        <dbReference type="PROSITE" id="PS50157"/>
    </source>
</evidence>
<comment type="similarity">
    <text evidence="2">Belongs to the krueppel C2H2-type zinc-finger protein family.</text>
</comment>
<reference evidence="15" key="2">
    <citation type="submission" date="2025-09" db="UniProtKB">
        <authorList>
            <consortium name="Ensembl"/>
        </authorList>
    </citation>
    <scope>IDENTIFICATION</scope>
</reference>
<evidence type="ECO:0000256" key="12">
    <source>
        <dbReference type="SAM" id="Coils"/>
    </source>
</evidence>
<evidence type="ECO:0000256" key="3">
    <source>
        <dbReference type="ARBA" id="ARBA00022723"/>
    </source>
</evidence>
<dbReference type="RefSeq" id="XP_020477130.1">
    <property type="nucleotide sequence ID" value="XM_020621474.1"/>
</dbReference>
<keyword evidence="4" id="KW-0677">Repeat</keyword>
<dbReference type="FunFam" id="3.30.160.60:FF:000202">
    <property type="entry name" value="Zinc finger protein 574"/>
    <property type="match status" value="1"/>
</dbReference>
<keyword evidence="16" id="KW-1185">Reference proteome</keyword>
<keyword evidence="8" id="KW-0238">DNA-binding</keyword>
<feature type="region of interest" description="Disordered" evidence="13">
    <location>
        <begin position="402"/>
        <end position="423"/>
    </location>
</feature>
<evidence type="ECO:0000256" key="6">
    <source>
        <dbReference type="ARBA" id="ARBA00022833"/>
    </source>
</evidence>
<dbReference type="SUPFAM" id="SSF57667">
    <property type="entry name" value="beta-beta-alpha zinc fingers"/>
    <property type="match status" value="2"/>
</dbReference>
<evidence type="ECO:0000256" key="1">
    <source>
        <dbReference type="ARBA" id="ARBA00004123"/>
    </source>
</evidence>
<feature type="domain" description="C2H2-type" evidence="14">
    <location>
        <begin position="515"/>
        <end position="540"/>
    </location>
</feature>
<dbReference type="GeneID" id="109972539"/>
<feature type="compositionally biased region" description="Polar residues" evidence="13">
    <location>
        <begin position="180"/>
        <end position="197"/>
    </location>
</feature>
<keyword evidence="12" id="KW-0175">Coiled coil</keyword>
<accession>A0A3Q3J9V4</accession>
<dbReference type="GO" id="GO:0008270">
    <property type="term" value="F:zinc ion binding"/>
    <property type="evidence" value="ECO:0007669"/>
    <property type="project" value="UniProtKB-KW"/>
</dbReference>
<dbReference type="GO" id="GO:0032502">
    <property type="term" value="P:developmental process"/>
    <property type="evidence" value="ECO:0007669"/>
    <property type="project" value="UniProtKB-ARBA"/>
</dbReference>
<dbReference type="PANTHER" id="PTHR24394:SF48">
    <property type="entry name" value="ZINC FINGER PROTEIN 771"/>
    <property type="match status" value="1"/>
</dbReference>
<evidence type="ECO:0000256" key="13">
    <source>
        <dbReference type="SAM" id="MobiDB-lite"/>
    </source>
</evidence>
<dbReference type="InterPro" id="IPR036236">
    <property type="entry name" value="Znf_C2H2_sf"/>
</dbReference>
<evidence type="ECO:0000256" key="2">
    <source>
        <dbReference type="ARBA" id="ARBA00006991"/>
    </source>
</evidence>
<dbReference type="GO" id="GO:0000981">
    <property type="term" value="F:DNA-binding transcription factor activity, RNA polymerase II-specific"/>
    <property type="evidence" value="ECO:0007669"/>
    <property type="project" value="TreeGrafter"/>
</dbReference>
<proteinExistence type="inferred from homology"/>
<dbReference type="PROSITE" id="PS00028">
    <property type="entry name" value="ZINC_FINGER_C2H2_1"/>
    <property type="match status" value="4"/>
</dbReference>
<dbReference type="FunFam" id="3.30.160.60:FF:002343">
    <property type="entry name" value="Zinc finger protein 33A"/>
    <property type="match status" value="1"/>
</dbReference>
<comment type="subcellular location">
    <subcellularLocation>
        <location evidence="1">Nucleus</location>
    </subcellularLocation>
</comment>
<dbReference type="InterPro" id="IPR013087">
    <property type="entry name" value="Znf_C2H2_type"/>
</dbReference>
<protein>
    <recommendedName>
        <fullName evidence="14">C2H2-type domain-containing protein</fullName>
    </recommendedName>
</protein>
<feature type="domain" description="C2H2-type" evidence="14">
    <location>
        <begin position="459"/>
        <end position="486"/>
    </location>
</feature>
<evidence type="ECO:0000256" key="9">
    <source>
        <dbReference type="ARBA" id="ARBA00023163"/>
    </source>
</evidence>
<keyword evidence="10" id="KW-0539">Nucleus</keyword>
<name>A0A3Q3J9V4_MONAL</name>
<dbReference type="OrthoDB" id="6077919at2759"/>
<dbReference type="GO" id="GO:0005634">
    <property type="term" value="C:nucleus"/>
    <property type="evidence" value="ECO:0007669"/>
    <property type="project" value="UniProtKB-SubCell"/>
</dbReference>